<comment type="catalytic activity">
    <reaction evidence="8">
        <text>beta-D-glucose 1-phosphate = beta-D-glucose 6-phosphate</text>
        <dbReference type="Rhea" id="RHEA:20113"/>
        <dbReference type="ChEBI" id="CHEBI:57684"/>
        <dbReference type="ChEBI" id="CHEBI:58247"/>
        <dbReference type="EC" id="5.4.2.6"/>
    </reaction>
</comment>
<dbReference type="InterPro" id="IPR010976">
    <property type="entry name" value="B-phosphoglucomutase_hydrolase"/>
</dbReference>
<accession>A0A495Y118</accession>
<dbReference type="GO" id="GO:0008801">
    <property type="term" value="F:beta-phosphoglucomutase activity"/>
    <property type="evidence" value="ECO:0007669"/>
    <property type="project" value="UniProtKB-EC"/>
</dbReference>
<dbReference type="NCBIfam" id="TIGR02009">
    <property type="entry name" value="PGMB-YQAB-SF"/>
    <property type="match status" value="1"/>
</dbReference>
<evidence type="ECO:0000256" key="3">
    <source>
        <dbReference type="ARBA" id="ARBA00022553"/>
    </source>
</evidence>
<evidence type="ECO:0000256" key="7">
    <source>
        <dbReference type="ARBA" id="ARBA00023277"/>
    </source>
</evidence>
<evidence type="ECO:0000313" key="12">
    <source>
        <dbReference type="EMBL" id="RKT78606.1"/>
    </source>
</evidence>
<evidence type="ECO:0000256" key="10">
    <source>
        <dbReference type="ARBA" id="ARBA00044991"/>
    </source>
</evidence>
<keyword evidence="13" id="KW-1185">Reference proteome</keyword>
<evidence type="ECO:0000256" key="1">
    <source>
        <dbReference type="ARBA" id="ARBA00001946"/>
    </source>
</evidence>
<dbReference type="GO" id="GO:0016787">
    <property type="term" value="F:hydrolase activity"/>
    <property type="evidence" value="ECO:0007669"/>
    <property type="project" value="UniProtKB-KW"/>
</dbReference>
<dbReference type="Gene3D" id="3.40.50.1000">
    <property type="entry name" value="HAD superfamily/HAD-like"/>
    <property type="match status" value="1"/>
</dbReference>
<keyword evidence="7" id="KW-0119">Carbohydrate metabolism</keyword>
<dbReference type="EC" id="5.4.2.6" evidence="9"/>
<dbReference type="Gene3D" id="1.10.150.240">
    <property type="entry name" value="Putative phosphatase, domain 2"/>
    <property type="match status" value="1"/>
</dbReference>
<dbReference type="SFLD" id="SFLDS00003">
    <property type="entry name" value="Haloacid_Dehalogenase"/>
    <property type="match status" value="1"/>
</dbReference>
<evidence type="ECO:0000256" key="2">
    <source>
        <dbReference type="ARBA" id="ARBA00006171"/>
    </source>
</evidence>
<dbReference type="Proteomes" id="UP000278440">
    <property type="component" value="Unassembled WGS sequence"/>
</dbReference>
<dbReference type="InterPro" id="IPR023198">
    <property type="entry name" value="PGP-like_dom2"/>
</dbReference>
<comment type="cofactor">
    <cofactor evidence="1">
        <name>Mg(2+)</name>
        <dbReference type="ChEBI" id="CHEBI:18420"/>
    </cofactor>
</comment>
<gene>
    <name evidence="12" type="ORF">DFJ68_2054</name>
</gene>
<dbReference type="SUPFAM" id="SSF56784">
    <property type="entry name" value="HAD-like"/>
    <property type="match status" value="1"/>
</dbReference>
<keyword evidence="6" id="KW-0413">Isomerase</keyword>
<evidence type="ECO:0000256" key="9">
    <source>
        <dbReference type="ARBA" id="ARBA00044968"/>
    </source>
</evidence>
<evidence type="ECO:0000313" key="13">
    <source>
        <dbReference type="Proteomes" id="UP000278440"/>
    </source>
</evidence>
<evidence type="ECO:0000256" key="6">
    <source>
        <dbReference type="ARBA" id="ARBA00023235"/>
    </source>
</evidence>
<keyword evidence="5" id="KW-0460">Magnesium</keyword>
<comment type="similarity">
    <text evidence="2">Belongs to the HAD-like hydrolase superfamily. CbbY/CbbZ/Gph/YieH family.</text>
</comment>
<dbReference type="InterPro" id="IPR036412">
    <property type="entry name" value="HAD-like_sf"/>
</dbReference>
<evidence type="ECO:0000256" key="11">
    <source>
        <dbReference type="SAM" id="MobiDB-lite"/>
    </source>
</evidence>
<organism evidence="12 13">
    <name type="scientific">Terracoccus luteus</name>
    <dbReference type="NCBI Taxonomy" id="53356"/>
    <lineage>
        <taxon>Bacteria</taxon>
        <taxon>Bacillati</taxon>
        <taxon>Actinomycetota</taxon>
        <taxon>Actinomycetes</taxon>
        <taxon>Micrococcales</taxon>
        <taxon>Intrasporangiaceae</taxon>
        <taxon>Terracoccus</taxon>
    </lineage>
</organism>
<dbReference type="PANTHER" id="PTHR46193:SF18">
    <property type="entry name" value="HEXITOL PHOSPHATASE B"/>
    <property type="match status" value="1"/>
</dbReference>
<evidence type="ECO:0000256" key="4">
    <source>
        <dbReference type="ARBA" id="ARBA00022723"/>
    </source>
</evidence>
<dbReference type="PANTHER" id="PTHR46193">
    <property type="entry name" value="6-PHOSPHOGLUCONATE PHOSPHATASE"/>
    <property type="match status" value="1"/>
</dbReference>
<dbReference type="InterPro" id="IPR006439">
    <property type="entry name" value="HAD-SF_hydro_IA"/>
</dbReference>
<proteinExistence type="inferred from homology"/>
<evidence type="ECO:0000256" key="5">
    <source>
        <dbReference type="ARBA" id="ARBA00022842"/>
    </source>
</evidence>
<dbReference type="InterPro" id="IPR051600">
    <property type="entry name" value="Beta-PGM-like"/>
</dbReference>
<keyword evidence="12" id="KW-0378">Hydrolase</keyword>
<dbReference type="EMBL" id="RBXT01000001">
    <property type="protein sequence ID" value="RKT78606.1"/>
    <property type="molecule type" value="Genomic_DNA"/>
</dbReference>
<feature type="region of interest" description="Disordered" evidence="11">
    <location>
        <begin position="1"/>
        <end position="27"/>
    </location>
</feature>
<protein>
    <recommendedName>
        <fullName evidence="10">Beta-phosphoglucomutase</fullName>
        <ecNumber evidence="9">5.4.2.6</ecNumber>
    </recommendedName>
</protein>
<name>A0A495Y118_9MICO</name>
<comment type="caution">
    <text evidence="12">The sequence shown here is derived from an EMBL/GenBank/DDBJ whole genome shotgun (WGS) entry which is preliminary data.</text>
</comment>
<dbReference type="Pfam" id="PF00702">
    <property type="entry name" value="Hydrolase"/>
    <property type="match status" value="1"/>
</dbReference>
<dbReference type="SFLD" id="SFLDG01129">
    <property type="entry name" value="C1.5:_HAD__Beta-PGM__Phosphata"/>
    <property type="match status" value="1"/>
</dbReference>
<reference evidence="12 13" key="1">
    <citation type="submission" date="2018-10" db="EMBL/GenBank/DDBJ databases">
        <title>Sequencing the genomes of 1000 actinobacteria strains.</title>
        <authorList>
            <person name="Klenk H.-P."/>
        </authorList>
    </citation>
    <scope>NUCLEOTIDE SEQUENCE [LARGE SCALE GENOMIC DNA]</scope>
    <source>
        <strain evidence="12 13">DSM 44267</strain>
    </source>
</reference>
<evidence type="ECO:0000256" key="8">
    <source>
        <dbReference type="ARBA" id="ARBA00044926"/>
    </source>
</evidence>
<sequence length="276" mass="29137">MPDDSVIADPPHQTDRPAEAGAGAEGKGVSELAWSDYDAVLFDLDGVLTPTAEVHMRAWDTMFNDYLEQRPDAGRLARYTASDYFAHVDGKPRFDGVRTFLASRDIELPEGTPDDPPDAETVGGLGNRKNAMFSAILERDGVEPYPASVTLLDWLADRGTKVAVVSSSRNAPLVLEAAGLADRFEHVVDGRVAAEAGLAGKPSPETYLHAARLLGTEASRAVVVEDALSGVESGRAGDFGLVVGVDRGAGREALLGAGADVVVRELDELVPGRSDG</sequence>
<dbReference type="GO" id="GO:0046872">
    <property type="term" value="F:metal ion binding"/>
    <property type="evidence" value="ECO:0007669"/>
    <property type="project" value="UniProtKB-KW"/>
</dbReference>
<dbReference type="NCBIfam" id="TIGR01509">
    <property type="entry name" value="HAD-SF-IA-v3"/>
    <property type="match status" value="1"/>
</dbReference>
<dbReference type="RefSeq" id="WP_245963582.1">
    <property type="nucleotide sequence ID" value="NZ_RBXT01000001.1"/>
</dbReference>
<dbReference type="AlphaFoldDB" id="A0A495Y118"/>
<keyword evidence="3" id="KW-0597">Phosphoprotein</keyword>
<dbReference type="InterPro" id="IPR023214">
    <property type="entry name" value="HAD_sf"/>
</dbReference>
<keyword evidence="4" id="KW-0479">Metal-binding</keyword>